<dbReference type="SUPFAM" id="SSF50814">
    <property type="entry name" value="Lipocalins"/>
    <property type="match status" value="1"/>
</dbReference>
<protein>
    <submittedName>
        <fullName evidence="3">Uncharacterized protein LOC114330421</fullName>
    </submittedName>
</protein>
<dbReference type="InParanoid" id="A0A6P7FHH7"/>
<keyword evidence="2" id="KW-1185">Reference proteome</keyword>
<organism evidence="3">
    <name type="scientific">Diabrotica virgifera virgifera</name>
    <name type="common">western corn rootworm</name>
    <dbReference type="NCBI Taxonomy" id="50390"/>
    <lineage>
        <taxon>Eukaryota</taxon>
        <taxon>Metazoa</taxon>
        <taxon>Ecdysozoa</taxon>
        <taxon>Arthropoda</taxon>
        <taxon>Hexapoda</taxon>
        <taxon>Insecta</taxon>
        <taxon>Pterygota</taxon>
        <taxon>Neoptera</taxon>
        <taxon>Endopterygota</taxon>
        <taxon>Coleoptera</taxon>
        <taxon>Polyphaga</taxon>
        <taxon>Cucujiformia</taxon>
        <taxon>Chrysomeloidea</taxon>
        <taxon>Chrysomelidae</taxon>
        <taxon>Galerucinae</taxon>
        <taxon>Diabroticina</taxon>
        <taxon>Diabroticites</taxon>
        <taxon>Diabrotica</taxon>
    </lineage>
</organism>
<dbReference type="OrthoDB" id="412780at2759"/>
<sequence>MSLVTGKYVKTGEEGLKELMKKQGVPENFVNRPQDEKFVSEYKLDGNKITKSHIVEGAADKTRTREIILGQEYEEQFGPRKVKNVATLEGNVLTITTLHDDGSAGTKRIHTFSEDGLVVVHKSSKEEGKMMFKRL</sequence>
<reference evidence="3" key="1">
    <citation type="submission" date="2025-04" db="UniProtKB">
        <authorList>
            <consortium name="RefSeq"/>
        </authorList>
    </citation>
    <scope>IDENTIFICATION</scope>
    <source>
        <tissue evidence="3">Whole insect</tissue>
    </source>
</reference>
<dbReference type="Pfam" id="PF14651">
    <property type="entry name" value="Lipocalin_7"/>
    <property type="match status" value="1"/>
</dbReference>
<reference evidence="1" key="2">
    <citation type="submission" date="2025-05" db="UniProtKB">
        <authorList>
            <consortium name="EnsemblMetazoa"/>
        </authorList>
    </citation>
    <scope>IDENTIFICATION</scope>
</reference>
<gene>
    <name evidence="3" type="primary">LOC114330421</name>
</gene>
<accession>A0A6P7FHH7</accession>
<dbReference type="Proteomes" id="UP001652700">
    <property type="component" value="Unplaced"/>
</dbReference>
<proteinExistence type="predicted"/>
<dbReference type="Gene3D" id="2.40.128.20">
    <property type="match status" value="1"/>
</dbReference>
<evidence type="ECO:0000313" key="3">
    <source>
        <dbReference type="RefSeq" id="XP_028135564.1"/>
    </source>
</evidence>
<evidence type="ECO:0000313" key="2">
    <source>
        <dbReference type="Proteomes" id="UP001652700"/>
    </source>
</evidence>
<dbReference type="AlphaFoldDB" id="A0A6P7FHH7"/>
<dbReference type="RefSeq" id="XP_028135564.1">
    <property type="nucleotide sequence ID" value="XM_028279763.1"/>
</dbReference>
<evidence type="ECO:0000313" key="1">
    <source>
        <dbReference type="EnsemblMetazoa" id="XP_050498112.1"/>
    </source>
</evidence>
<dbReference type="EnsemblMetazoa" id="XM_050642155.1">
    <property type="protein sequence ID" value="XP_050498112.1"/>
    <property type="gene ID" value="LOC126879155"/>
</dbReference>
<name>A0A6P7FHH7_DIAVI</name>
<dbReference type="InterPro" id="IPR012674">
    <property type="entry name" value="Calycin"/>
</dbReference>